<dbReference type="PROSITE" id="PS50893">
    <property type="entry name" value="ABC_TRANSPORTER_2"/>
    <property type="match status" value="1"/>
</dbReference>
<dbReference type="InterPro" id="IPR003593">
    <property type="entry name" value="AAA+_ATPase"/>
</dbReference>
<evidence type="ECO:0000256" key="4">
    <source>
        <dbReference type="ARBA" id="ARBA00022840"/>
    </source>
</evidence>
<dbReference type="NCBIfam" id="TIGR01727">
    <property type="entry name" value="oligo_HPY"/>
    <property type="match status" value="1"/>
</dbReference>
<dbReference type="STRING" id="84022.CACET_c24260"/>
<dbReference type="InterPro" id="IPR027417">
    <property type="entry name" value="P-loop_NTPase"/>
</dbReference>
<dbReference type="EMBL" id="CP009687">
    <property type="protein sequence ID" value="AKL95871.1"/>
    <property type="molecule type" value="Genomic_DNA"/>
</dbReference>
<dbReference type="PROSITE" id="PS00211">
    <property type="entry name" value="ABC_TRANSPORTER_1"/>
    <property type="match status" value="1"/>
</dbReference>
<dbReference type="GO" id="GO:0055085">
    <property type="term" value="P:transmembrane transport"/>
    <property type="evidence" value="ECO:0007669"/>
    <property type="project" value="UniProtKB-ARBA"/>
</dbReference>
<evidence type="ECO:0000256" key="2">
    <source>
        <dbReference type="ARBA" id="ARBA00022448"/>
    </source>
</evidence>
<keyword evidence="3" id="KW-0547">Nucleotide-binding</keyword>
<protein>
    <submittedName>
        <fullName evidence="6">Oligopeptide transport ATP-binding protein AppF</fullName>
    </submittedName>
</protein>
<evidence type="ECO:0000259" key="5">
    <source>
        <dbReference type="PROSITE" id="PS50893"/>
    </source>
</evidence>
<dbReference type="SMART" id="SM00382">
    <property type="entry name" value="AAA"/>
    <property type="match status" value="1"/>
</dbReference>
<dbReference type="PANTHER" id="PTHR43776">
    <property type="entry name" value="TRANSPORT ATP-BINDING PROTEIN"/>
    <property type="match status" value="1"/>
</dbReference>
<gene>
    <name evidence="6" type="primary">appF</name>
    <name evidence="6" type="ORF">CACET_c24260</name>
</gene>
<dbReference type="RefSeq" id="WP_242846941.1">
    <property type="nucleotide sequence ID" value="NZ_CP009687.1"/>
</dbReference>
<dbReference type="KEGG" id="cace:CACET_c24260"/>
<dbReference type="InterPro" id="IPR003439">
    <property type="entry name" value="ABC_transporter-like_ATP-bd"/>
</dbReference>
<dbReference type="AlphaFoldDB" id="A0A0G3WB31"/>
<organism evidence="6 7">
    <name type="scientific">Clostridium aceticum</name>
    <dbReference type="NCBI Taxonomy" id="84022"/>
    <lineage>
        <taxon>Bacteria</taxon>
        <taxon>Bacillati</taxon>
        <taxon>Bacillota</taxon>
        <taxon>Clostridia</taxon>
        <taxon>Eubacteriales</taxon>
        <taxon>Clostridiaceae</taxon>
        <taxon>Clostridium</taxon>
    </lineage>
</organism>
<dbReference type="PATRIC" id="fig|84022.6.peg.2446"/>
<accession>A0A0G3WB31</accession>
<dbReference type="Gene3D" id="3.40.50.300">
    <property type="entry name" value="P-loop containing nucleotide triphosphate hydrolases"/>
    <property type="match status" value="1"/>
</dbReference>
<comment type="similarity">
    <text evidence="1">Belongs to the ABC transporter superfamily.</text>
</comment>
<feature type="domain" description="ABC transporter" evidence="5">
    <location>
        <begin position="29"/>
        <end position="269"/>
    </location>
</feature>
<evidence type="ECO:0000256" key="3">
    <source>
        <dbReference type="ARBA" id="ARBA00022741"/>
    </source>
</evidence>
<reference evidence="6 7" key="1">
    <citation type="submission" date="2014-10" db="EMBL/GenBank/DDBJ databases">
        <title>Genome sequence of Clostridium aceticum DSM 1496.</title>
        <authorList>
            <person name="Poehlein A."/>
            <person name="Schiel-Bengelsdorf B."/>
            <person name="Gottschalk G."/>
            <person name="Duerre P."/>
            <person name="Daniel R."/>
        </authorList>
    </citation>
    <scope>NUCLEOTIDE SEQUENCE [LARGE SCALE GENOMIC DNA]</scope>
    <source>
        <strain evidence="6 7">DSM 1496</strain>
    </source>
</reference>
<sequence length="336" mass="37406">MHNHQIQTNTINTKNKILLQATGLKKQYILEKDFFFGKGEKLLAVDDVSLCLEKGKTLGLVGESGCGKSTLGKLILKIEEATEGKIVFDGTDITNLKGNSLRNIRKNMQGIFQDAHASLNPRMKIEDIIKEPLKNFHIGSKEEQKYKVGELLYTVGLGEEALDRYPHEFSGGQKQRITIARALALKPKLILCDEATASLDVSIQAQILNLLMKLKQNFGLSYLFISHDIAAVKYISDDIAVMYLGKIVEVIESRVLIEKALHPYTKALLRAVPIAGGEKTLLKKHQLKGEPPSPIGTQKGCSFFSRCDCRQEVCSKEEPQLKQVIEGHKVACHLIK</sequence>
<dbReference type="GO" id="GO:0005524">
    <property type="term" value="F:ATP binding"/>
    <property type="evidence" value="ECO:0007669"/>
    <property type="project" value="UniProtKB-KW"/>
</dbReference>
<name>A0A0G3WB31_9CLOT</name>
<dbReference type="Pfam" id="PF08352">
    <property type="entry name" value="oligo_HPY"/>
    <property type="match status" value="1"/>
</dbReference>
<keyword evidence="4 6" id="KW-0067">ATP-binding</keyword>
<dbReference type="CDD" id="cd03257">
    <property type="entry name" value="ABC_NikE_OppD_transporters"/>
    <property type="match status" value="1"/>
</dbReference>
<evidence type="ECO:0000313" key="6">
    <source>
        <dbReference type="EMBL" id="AKL95871.1"/>
    </source>
</evidence>
<dbReference type="InterPro" id="IPR050319">
    <property type="entry name" value="ABC_transp_ATP-bind"/>
</dbReference>
<keyword evidence="7" id="KW-1185">Reference proteome</keyword>
<dbReference type="SUPFAM" id="SSF52540">
    <property type="entry name" value="P-loop containing nucleoside triphosphate hydrolases"/>
    <property type="match status" value="1"/>
</dbReference>
<evidence type="ECO:0000313" key="7">
    <source>
        <dbReference type="Proteomes" id="UP000035704"/>
    </source>
</evidence>
<dbReference type="PANTHER" id="PTHR43776:SF8">
    <property type="entry name" value="ABC TRANSPORTER, ATP-BINDING PROTEIN"/>
    <property type="match status" value="1"/>
</dbReference>
<dbReference type="GO" id="GO:0015833">
    <property type="term" value="P:peptide transport"/>
    <property type="evidence" value="ECO:0007669"/>
    <property type="project" value="InterPro"/>
</dbReference>
<keyword evidence="2" id="KW-0813">Transport</keyword>
<proteinExistence type="inferred from homology"/>
<dbReference type="InterPro" id="IPR013563">
    <property type="entry name" value="Oligopep_ABC_C"/>
</dbReference>
<dbReference type="GO" id="GO:0016887">
    <property type="term" value="F:ATP hydrolysis activity"/>
    <property type="evidence" value="ECO:0007669"/>
    <property type="project" value="InterPro"/>
</dbReference>
<dbReference type="InterPro" id="IPR017871">
    <property type="entry name" value="ABC_transporter-like_CS"/>
</dbReference>
<dbReference type="Proteomes" id="UP000035704">
    <property type="component" value="Chromosome"/>
</dbReference>
<evidence type="ECO:0000256" key="1">
    <source>
        <dbReference type="ARBA" id="ARBA00005417"/>
    </source>
</evidence>
<dbReference type="FunFam" id="3.40.50.300:FF:000016">
    <property type="entry name" value="Oligopeptide ABC transporter ATP-binding component"/>
    <property type="match status" value="1"/>
</dbReference>
<dbReference type="Pfam" id="PF00005">
    <property type="entry name" value="ABC_tran"/>
    <property type="match status" value="1"/>
</dbReference>